<dbReference type="PIRSF" id="PIRSF031066">
    <property type="entry name" value="Splicing_factor_SPF45"/>
    <property type="match status" value="1"/>
</dbReference>
<keyword evidence="12" id="KW-1185">Reference proteome</keyword>
<dbReference type="PANTHER" id="PTHR13288">
    <property type="entry name" value="SPLICING FACTOR 45 SPF45"/>
    <property type="match status" value="1"/>
</dbReference>
<keyword evidence="7" id="KW-0175">Coiled coil</keyword>
<dbReference type="InterPro" id="IPR012677">
    <property type="entry name" value="Nucleotide-bd_a/b_plait_sf"/>
</dbReference>
<feature type="region of interest" description="Disordered" evidence="8">
    <location>
        <begin position="1"/>
        <end position="56"/>
    </location>
</feature>
<feature type="domain" description="RRM" evidence="9">
    <location>
        <begin position="257"/>
        <end position="343"/>
    </location>
</feature>
<keyword evidence="4 6" id="KW-0508">mRNA splicing</keyword>
<dbReference type="Pfam" id="PF00076">
    <property type="entry name" value="RRM_1"/>
    <property type="match status" value="1"/>
</dbReference>
<evidence type="ECO:0000256" key="8">
    <source>
        <dbReference type="SAM" id="MobiDB-lite"/>
    </source>
</evidence>
<evidence type="ECO:0000256" key="4">
    <source>
        <dbReference type="ARBA" id="ARBA00023187"/>
    </source>
</evidence>
<gene>
    <name evidence="11" type="ORF">WJX81_001041</name>
</gene>
<dbReference type="GO" id="GO:0003723">
    <property type="term" value="F:RNA binding"/>
    <property type="evidence" value="ECO:0007669"/>
    <property type="project" value="UniProtKB-UniRule"/>
</dbReference>
<dbReference type="GO" id="GO:0043484">
    <property type="term" value="P:regulation of RNA splicing"/>
    <property type="evidence" value="ECO:0007669"/>
    <property type="project" value="UniProtKB-UniRule"/>
</dbReference>
<dbReference type="PROSITE" id="PS50174">
    <property type="entry name" value="G_PATCH"/>
    <property type="match status" value="1"/>
</dbReference>
<dbReference type="SMART" id="SM00361">
    <property type="entry name" value="RRM_1"/>
    <property type="match status" value="1"/>
</dbReference>
<keyword evidence="2 6" id="KW-0507">mRNA processing</keyword>
<comment type="caution">
    <text evidence="11">The sequence shown here is derived from an EMBL/GenBank/DDBJ whole genome shotgun (WGS) entry which is preliminary data.</text>
</comment>
<dbReference type="FunFam" id="3.30.70.330:FF:000079">
    <property type="entry name" value="Putative splicing factor 45"/>
    <property type="match status" value="1"/>
</dbReference>
<keyword evidence="3 6" id="KW-0694">RNA-binding</keyword>
<dbReference type="PANTHER" id="PTHR13288:SF8">
    <property type="entry name" value="SPLICING FACTOR 45"/>
    <property type="match status" value="1"/>
</dbReference>
<feature type="domain" description="G-patch" evidence="10">
    <location>
        <begin position="189"/>
        <end position="235"/>
    </location>
</feature>
<evidence type="ECO:0000256" key="7">
    <source>
        <dbReference type="SAM" id="Coils"/>
    </source>
</evidence>
<evidence type="ECO:0000256" key="1">
    <source>
        <dbReference type="ARBA" id="ARBA00004123"/>
    </source>
</evidence>
<name>A0AAW1S997_9CHLO</name>
<dbReference type="InterPro" id="IPR003954">
    <property type="entry name" value="RRM_euk-type"/>
</dbReference>
<dbReference type="InterPro" id="IPR000467">
    <property type="entry name" value="G_patch_dom"/>
</dbReference>
<reference evidence="11 12" key="1">
    <citation type="journal article" date="2024" name="Nat. Commun.">
        <title>Phylogenomics reveals the evolutionary origins of lichenization in chlorophyte algae.</title>
        <authorList>
            <person name="Puginier C."/>
            <person name="Libourel C."/>
            <person name="Otte J."/>
            <person name="Skaloud P."/>
            <person name="Haon M."/>
            <person name="Grisel S."/>
            <person name="Petersen M."/>
            <person name="Berrin J.G."/>
            <person name="Delaux P.M."/>
            <person name="Dal Grande F."/>
            <person name="Keller J."/>
        </authorList>
    </citation>
    <scope>NUCLEOTIDE SEQUENCE [LARGE SCALE GENOMIC DNA]</scope>
    <source>
        <strain evidence="11 12">SAG 245.80</strain>
    </source>
</reference>
<evidence type="ECO:0000313" key="11">
    <source>
        <dbReference type="EMBL" id="KAK9842218.1"/>
    </source>
</evidence>
<dbReference type="GO" id="GO:0009507">
    <property type="term" value="C:chloroplast"/>
    <property type="evidence" value="ECO:0007669"/>
    <property type="project" value="UniProtKB-UniRule"/>
</dbReference>
<dbReference type="SMART" id="SM00443">
    <property type="entry name" value="G_patch"/>
    <property type="match status" value="1"/>
</dbReference>
<evidence type="ECO:0000259" key="10">
    <source>
        <dbReference type="PROSITE" id="PS50174"/>
    </source>
</evidence>
<evidence type="ECO:0000256" key="5">
    <source>
        <dbReference type="ARBA" id="ARBA00023242"/>
    </source>
</evidence>
<comment type="subcellular location">
    <subcellularLocation>
        <location evidence="1">Nucleus</location>
    </subcellularLocation>
</comment>
<dbReference type="SUPFAM" id="SSF54928">
    <property type="entry name" value="RNA-binding domain, RBD"/>
    <property type="match status" value="1"/>
</dbReference>
<dbReference type="InterPro" id="IPR035979">
    <property type="entry name" value="RBD_domain_sf"/>
</dbReference>
<dbReference type="InterPro" id="IPR040052">
    <property type="entry name" value="RBM17"/>
</dbReference>
<keyword evidence="5" id="KW-0539">Nucleus</keyword>
<evidence type="ECO:0000313" key="12">
    <source>
        <dbReference type="Proteomes" id="UP001445335"/>
    </source>
</evidence>
<evidence type="ECO:0000256" key="3">
    <source>
        <dbReference type="ARBA" id="ARBA00022884"/>
    </source>
</evidence>
<dbReference type="Gene3D" id="3.30.70.330">
    <property type="match status" value="1"/>
</dbReference>
<proteinExistence type="predicted"/>
<dbReference type="InterPro" id="IPR000504">
    <property type="entry name" value="RRM_dom"/>
</dbReference>
<protein>
    <recommendedName>
        <fullName evidence="13">G-patch domain-containing protein</fullName>
    </recommendedName>
</protein>
<feature type="compositionally biased region" description="Low complexity" evidence="8">
    <location>
        <begin position="43"/>
        <end position="56"/>
    </location>
</feature>
<dbReference type="Proteomes" id="UP001445335">
    <property type="component" value="Unassembled WGS sequence"/>
</dbReference>
<evidence type="ECO:0000259" key="9">
    <source>
        <dbReference type="PROSITE" id="PS50102"/>
    </source>
</evidence>
<evidence type="ECO:0000256" key="6">
    <source>
        <dbReference type="PIRNR" id="PIRNR031066"/>
    </source>
</evidence>
<dbReference type="GO" id="GO:0071011">
    <property type="term" value="C:precatalytic spliceosome"/>
    <property type="evidence" value="ECO:0007669"/>
    <property type="project" value="TreeGrafter"/>
</dbReference>
<dbReference type="Pfam" id="PF01585">
    <property type="entry name" value="G-patch"/>
    <property type="match status" value="1"/>
</dbReference>
<organism evidence="11 12">
    <name type="scientific">Elliptochloris bilobata</name>
    <dbReference type="NCBI Taxonomy" id="381761"/>
    <lineage>
        <taxon>Eukaryota</taxon>
        <taxon>Viridiplantae</taxon>
        <taxon>Chlorophyta</taxon>
        <taxon>core chlorophytes</taxon>
        <taxon>Trebouxiophyceae</taxon>
        <taxon>Trebouxiophyceae incertae sedis</taxon>
        <taxon>Elliptochloris clade</taxon>
        <taxon>Elliptochloris</taxon>
    </lineage>
</organism>
<evidence type="ECO:0008006" key="13">
    <source>
        <dbReference type="Google" id="ProtNLM"/>
    </source>
</evidence>
<dbReference type="GO" id="GO:0045292">
    <property type="term" value="P:mRNA cis splicing, via spliceosome"/>
    <property type="evidence" value="ECO:0007669"/>
    <property type="project" value="UniProtKB-UniRule"/>
</dbReference>
<sequence length="359" mass="38188">MLSGLYGDLPQAKNSSGADAEAGPATSSAWTAPKFAPVVRRQAAPPSSLLPRRARPAAAARPAGDLVVVQAAEAAAAAPGGGFGSLSAGVRDEYDPARPNDYEDICREREAQRVAAEAEAERQERLRTEAAAREEEERERVAALPAAGEDRWAALDISGDEAYARRARPGRPGSGFSDGPPAAMEAKGGMGLAARMMEKMGWKEGQGLGKLRQGMVTPLVAQKTDARSGVIVNAEDRTGPPEKRPRTGVAFQGAPTRVVLLRNMVGPGDVDDDLEDEVGGECGKYGTVTRVLIFEVTEPGFPADQAVRIFIEFDRPEAATKALVDLEGRFFGGRTVRATFFDEGLFERQELAPVPGEQM</sequence>
<dbReference type="PROSITE" id="PS50102">
    <property type="entry name" value="RRM"/>
    <property type="match status" value="1"/>
</dbReference>
<feature type="coiled-coil region" evidence="7">
    <location>
        <begin position="106"/>
        <end position="138"/>
    </location>
</feature>
<dbReference type="AlphaFoldDB" id="A0AAW1S997"/>
<evidence type="ECO:0000256" key="2">
    <source>
        <dbReference type="ARBA" id="ARBA00022664"/>
    </source>
</evidence>
<accession>A0AAW1S997</accession>
<dbReference type="EMBL" id="JALJOU010000008">
    <property type="protein sequence ID" value="KAK9842218.1"/>
    <property type="molecule type" value="Genomic_DNA"/>
</dbReference>